<evidence type="ECO:0000256" key="4">
    <source>
        <dbReference type="ARBA" id="ARBA00023157"/>
    </source>
</evidence>
<dbReference type="InterPro" id="IPR050467">
    <property type="entry name" value="LRFN"/>
</dbReference>
<dbReference type="AlphaFoldDB" id="A0A2B4RN74"/>
<evidence type="ECO:0000313" key="7">
    <source>
        <dbReference type="EMBL" id="PFX19884.1"/>
    </source>
</evidence>
<dbReference type="InterPro" id="IPR032675">
    <property type="entry name" value="LRR_dom_sf"/>
</dbReference>
<keyword evidence="1" id="KW-0433">Leucine-rich repeat</keyword>
<organism evidence="7 8">
    <name type="scientific">Stylophora pistillata</name>
    <name type="common">Smooth cauliflower coral</name>
    <dbReference type="NCBI Taxonomy" id="50429"/>
    <lineage>
        <taxon>Eukaryota</taxon>
        <taxon>Metazoa</taxon>
        <taxon>Cnidaria</taxon>
        <taxon>Anthozoa</taxon>
        <taxon>Hexacorallia</taxon>
        <taxon>Scleractinia</taxon>
        <taxon>Astrocoeniina</taxon>
        <taxon>Pocilloporidae</taxon>
        <taxon>Stylophora</taxon>
    </lineage>
</organism>
<dbReference type="Gene3D" id="2.60.120.290">
    <property type="entry name" value="Spermadhesin, CUB domain"/>
    <property type="match status" value="1"/>
</dbReference>
<dbReference type="Pfam" id="PF00431">
    <property type="entry name" value="CUB"/>
    <property type="match status" value="1"/>
</dbReference>
<evidence type="ECO:0000313" key="8">
    <source>
        <dbReference type="Proteomes" id="UP000225706"/>
    </source>
</evidence>
<dbReference type="InterPro" id="IPR035914">
    <property type="entry name" value="Sperma_CUB_dom_sf"/>
</dbReference>
<dbReference type="InterPro" id="IPR001611">
    <property type="entry name" value="Leu-rich_rpt"/>
</dbReference>
<dbReference type="InterPro" id="IPR000372">
    <property type="entry name" value="LRRNT"/>
</dbReference>
<dbReference type="OrthoDB" id="643377at2759"/>
<dbReference type="CDD" id="cd15489">
    <property type="entry name" value="PHD_SF"/>
    <property type="match status" value="1"/>
</dbReference>
<dbReference type="STRING" id="50429.A0A2B4RN74"/>
<dbReference type="SUPFAM" id="SSF49854">
    <property type="entry name" value="Spermadhesin, CUB domain"/>
    <property type="match status" value="1"/>
</dbReference>
<evidence type="ECO:0000256" key="5">
    <source>
        <dbReference type="ARBA" id="ARBA00023180"/>
    </source>
</evidence>
<dbReference type="InterPro" id="IPR036179">
    <property type="entry name" value="Ig-like_dom_sf"/>
</dbReference>
<dbReference type="EMBL" id="LSMT01000340">
    <property type="protein sequence ID" value="PFX19884.1"/>
    <property type="molecule type" value="Genomic_DNA"/>
</dbReference>
<dbReference type="SUPFAM" id="SSF52058">
    <property type="entry name" value="L domain-like"/>
    <property type="match status" value="1"/>
</dbReference>
<dbReference type="Pfam" id="PF13895">
    <property type="entry name" value="Ig_2"/>
    <property type="match status" value="1"/>
</dbReference>
<dbReference type="SUPFAM" id="SSF48726">
    <property type="entry name" value="Immunoglobulin"/>
    <property type="match status" value="1"/>
</dbReference>
<accession>A0A2B4RN74</accession>
<evidence type="ECO:0000256" key="2">
    <source>
        <dbReference type="ARBA" id="ARBA00022729"/>
    </source>
</evidence>
<dbReference type="InterPro" id="IPR013783">
    <property type="entry name" value="Ig-like_fold"/>
</dbReference>
<dbReference type="SMART" id="SM00013">
    <property type="entry name" value="LRRNT"/>
    <property type="match status" value="1"/>
</dbReference>
<keyword evidence="8" id="KW-1185">Reference proteome</keyword>
<dbReference type="Pfam" id="PF13855">
    <property type="entry name" value="LRR_8"/>
    <property type="match status" value="1"/>
</dbReference>
<dbReference type="PROSITE" id="PS50835">
    <property type="entry name" value="IG_LIKE"/>
    <property type="match status" value="1"/>
</dbReference>
<dbReference type="Gene3D" id="3.80.10.10">
    <property type="entry name" value="Ribonuclease Inhibitor"/>
    <property type="match status" value="1"/>
</dbReference>
<sequence length="448" mass="50393">MVWMIAEVSLQRVVPWFHSSQRLKAPKGHYVELNFTLRTSYPTPCVDDMYLEVRDGYNKSANLLGRFCGRNVVVEPNIDNVVKTQFVIFNHISSLWCPAQGAPAPVIVWRKNDTVVQNSTSVLYQLNTTNENNDKYSCEVKKQDGFDKKEISLVIERCPDPCKCTAAGGIIHAVTRIDCEGKLLQSVPRHLPYSTAKLNLGSNQIKNLPPGVFNNNSKLIYLNLGKNQIKELPPGVFDNNSKLVRLMLNKNQIKELPPRVFSNNSELVGLEQLTISSSLIYKSRLNIFSSSEELTWPLKYVSDNKLHRSIARPNACIKLLRRIHFTTFACAAGCIDIVLCGEVELNPGPIAVSDTPKCPLCLEIIKTDDARLPCTSCKKGFHLMCLGSDFDSLGHCHMCSSNNMSLDHLEDETDLPLKPQEIVYNRGLKLMHQNIQSLHVKSTYYVLC</sequence>
<comment type="caution">
    <text evidence="7">The sequence shown here is derived from an EMBL/GenBank/DDBJ whole genome shotgun (WGS) entry which is preliminary data.</text>
</comment>
<evidence type="ECO:0000259" key="6">
    <source>
        <dbReference type="PROSITE" id="PS50835"/>
    </source>
</evidence>
<evidence type="ECO:0000256" key="1">
    <source>
        <dbReference type="ARBA" id="ARBA00022614"/>
    </source>
</evidence>
<dbReference type="SMART" id="SM00369">
    <property type="entry name" value="LRR_TYP"/>
    <property type="match status" value="3"/>
</dbReference>
<dbReference type="PANTHER" id="PTHR45842:SF12">
    <property type="entry name" value="KEKKON 5, ISOFORM A"/>
    <property type="match status" value="1"/>
</dbReference>
<dbReference type="InterPro" id="IPR000859">
    <property type="entry name" value="CUB_dom"/>
</dbReference>
<feature type="domain" description="Ig-like" evidence="6">
    <location>
        <begin position="76"/>
        <end position="152"/>
    </location>
</feature>
<dbReference type="InterPro" id="IPR007110">
    <property type="entry name" value="Ig-like_dom"/>
</dbReference>
<dbReference type="CDD" id="cd00041">
    <property type="entry name" value="CUB"/>
    <property type="match status" value="1"/>
</dbReference>
<keyword evidence="4" id="KW-1015">Disulfide bond</keyword>
<name>A0A2B4RN74_STYPI</name>
<keyword evidence="3" id="KW-0677">Repeat</keyword>
<dbReference type="Proteomes" id="UP000225706">
    <property type="component" value="Unassembled WGS sequence"/>
</dbReference>
<keyword evidence="5" id="KW-0325">Glycoprotein</keyword>
<dbReference type="InterPro" id="IPR003591">
    <property type="entry name" value="Leu-rich_rpt_typical-subtyp"/>
</dbReference>
<dbReference type="PANTHER" id="PTHR45842">
    <property type="entry name" value="SYNAPTIC ADHESION-LIKE MOLECULE SALM"/>
    <property type="match status" value="1"/>
</dbReference>
<keyword evidence="2" id="KW-0732">Signal</keyword>
<protein>
    <submittedName>
        <fullName evidence="7">Slit-like 1 protein</fullName>
    </submittedName>
</protein>
<evidence type="ECO:0000256" key="3">
    <source>
        <dbReference type="ARBA" id="ARBA00022737"/>
    </source>
</evidence>
<gene>
    <name evidence="7" type="primary">Slit1</name>
    <name evidence="7" type="ORF">AWC38_SpisGene15674</name>
</gene>
<dbReference type="Gene3D" id="2.60.40.10">
    <property type="entry name" value="Immunoglobulins"/>
    <property type="match status" value="1"/>
</dbReference>
<proteinExistence type="predicted"/>
<reference evidence="8" key="1">
    <citation type="journal article" date="2017" name="bioRxiv">
        <title>Comparative analysis of the genomes of Stylophora pistillata and Acropora digitifera provides evidence for extensive differences between species of corals.</title>
        <authorList>
            <person name="Voolstra C.R."/>
            <person name="Li Y."/>
            <person name="Liew Y.J."/>
            <person name="Baumgarten S."/>
            <person name="Zoccola D."/>
            <person name="Flot J.-F."/>
            <person name="Tambutte S."/>
            <person name="Allemand D."/>
            <person name="Aranda M."/>
        </authorList>
    </citation>
    <scope>NUCLEOTIDE SEQUENCE [LARGE SCALE GENOMIC DNA]</scope>
</reference>